<protein>
    <recommendedName>
        <fullName evidence="5">Alkaline phosphatase</fullName>
    </recommendedName>
</protein>
<sequence length="1053" mass="107172">MSANDEVFGTSGNDVLSPDHDGSILYGLGGNDTLVNGNGDDILYGGEGRDTLRGGGGDDVYEGGAGFDVLIGGTGADRFVWGMDALDGNRDLLYYFSAAEGHVIDLSAISAHYGWTQSQAEAAVSVTDGPKGALLSVATPDLGTISLIDIRGVAASEVTGALLLVSGPPPDTGDDDGNMALTLPDDRITIGEEGNVEVVLSGLDADATAVITISDGTNSLTSPAISADGSVVFDLSGFDDGAVTTEVTATDAGGNATTRQGPGLTLDTAPDTSADADGNLTLTAPDTEIDAFEADDVQMTVTGIDDDADAVVEISDGTTTLTRTLAADGSVSFDLTGLQDGPLTSRVVVDDTTGNTASVDGPGLTLDTVTPPPAENEIFGTSGNDTLIPESTGSILHGLAGNDKLFNGDGDDILYGGDGRDTLRGGGGDDVYEGGAGFDVLHGGAGADRFVWGMDALDGNRDLLYYFSAAGGHVIDLSKVAEHYGWNQSQAEAAVSVTDGPNGALLSVATPDLGTISLIDIRDAAASDITPATGTLLLTGASADDDANMALTLPDTLITAGEEGNVEVVLSGLDADATAVITISDGTNSLTSPAISADGSVVFDLSGFNDGAVTTEVTANDSEGNTTIRSGPGFWIASSGTLSLAGEAAAVVIDLAAESYATAARVLAIGDSLTVGWRDRNDPAESNAEREGFRQDMFERIATDGGWYDYVGPYQNGPAGMLDRDHAGVAGWEMAQLIANGYFTNMLEDHAPDVTLLMLGTNDLDEGTADVLGTQANLVSDLTTAVEQFYAVSGNDDRHLVVSTLAPLTRRDNEPEHAYFANEGYSIVGGTAVAGDAGNGTYVPGIKATIAGLQASHPTLMLFENPHAAHPPSDTADQTDHLTGDEVHWSAGAYTEYADALADLLVGGIGLAGGTFGGSPVALPGIANVTGTEAGDRIRGDAGANRLDGGGGNDLLEGRGGADHFVFDEKSLSQTTPDRIADFNATENDMIDVSAISAFFGWTLSQAQAGFELVAVTGGVDLTVTASGSTTSVVHAAQITLGDISLADDVILV</sequence>
<evidence type="ECO:0008006" key="5">
    <source>
        <dbReference type="Google" id="ProtNLM"/>
    </source>
</evidence>
<gene>
    <name evidence="3" type="ORF">Lokhon_00092</name>
</gene>
<dbReference type="AlphaFoldDB" id="A0A017H834"/>
<dbReference type="OrthoDB" id="468550at2"/>
<dbReference type="PANTHER" id="PTHR38340:SF1">
    <property type="entry name" value="S-LAYER PROTEIN"/>
    <property type="match status" value="1"/>
</dbReference>
<dbReference type="GO" id="GO:0005509">
    <property type="term" value="F:calcium ion binding"/>
    <property type="evidence" value="ECO:0007669"/>
    <property type="project" value="InterPro"/>
</dbReference>
<evidence type="ECO:0000313" key="3">
    <source>
        <dbReference type="EMBL" id="EYD70338.1"/>
    </source>
</evidence>
<name>A0A017H834_9RHOB</name>
<keyword evidence="2" id="KW-0964">Secreted</keyword>
<dbReference type="HOGENOM" id="CLU_290490_0_0_5"/>
<dbReference type="eggNOG" id="COG4932">
    <property type="taxonomic scope" value="Bacteria"/>
</dbReference>
<dbReference type="RefSeq" id="WP_036082221.1">
    <property type="nucleotide sequence ID" value="NZ_CM002676.1"/>
</dbReference>
<dbReference type="PATRIC" id="fig|1122180.6.peg.95"/>
<dbReference type="InterPro" id="IPR011049">
    <property type="entry name" value="Serralysin-like_metalloprot_C"/>
</dbReference>
<comment type="subcellular location">
    <subcellularLocation>
        <location evidence="1">Secreted</location>
    </subcellularLocation>
</comment>
<dbReference type="GO" id="GO:0016788">
    <property type="term" value="F:hydrolase activity, acting on ester bonds"/>
    <property type="evidence" value="ECO:0007669"/>
    <property type="project" value="InterPro"/>
</dbReference>
<organism evidence="3 4">
    <name type="scientific">Limimaricola hongkongensis DSM 17492</name>
    <dbReference type="NCBI Taxonomy" id="1122180"/>
    <lineage>
        <taxon>Bacteria</taxon>
        <taxon>Pseudomonadati</taxon>
        <taxon>Pseudomonadota</taxon>
        <taxon>Alphaproteobacteria</taxon>
        <taxon>Rhodobacterales</taxon>
        <taxon>Paracoccaceae</taxon>
        <taxon>Limimaricola</taxon>
    </lineage>
</organism>
<dbReference type="Gene3D" id="3.40.50.1110">
    <property type="entry name" value="SGNH hydrolase"/>
    <property type="match status" value="1"/>
</dbReference>
<dbReference type="SUPFAM" id="SSF52266">
    <property type="entry name" value="SGNH hydrolase"/>
    <property type="match status" value="1"/>
</dbReference>
<dbReference type="EMBL" id="APGJ01000010">
    <property type="protein sequence ID" value="EYD70338.1"/>
    <property type="molecule type" value="Genomic_DNA"/>
</dbReference>
<dbReference type="InterPro" id="IPR036514">
    <property type="entry name" value="SGNH_hydro_sf"/>
</dbReference>
<dbReference type="Proteomes" id="UP000025047">
    <property type="component" value="Plasmid pLokhon02"/>
</dbReference>
<evidence type="ECO:0000313" key="4">
    <source>
        <dbReference type="Proteomes" id="UP000025047"/>
    </source>
</evidence>
<proteinExistence type="predicted"/>
<evidence type="ECO:0000256" key="2">
    <source>
        <dbReference type="ARBA" id="ARBA00022525"/>
    </source>
</evidence>
<keyword evidence="4" id="KW-1185">Reference proteome</keyword>
<dbReference type="GO" id="GO:0005576">
    <property type="term" value="C:extracellular region"/>
    <property type="evidence" value="ECO:0007669"/>
    <property type="project" value="UniProtKB-SubCell"/>
</dbReference>
<accession>A0A017H834</accession>
<reference evidence="3 4" key="1">
    <citation type="submission" date="2013-03" db="EMBL/GenBank/DDBJ databases">
        <authorList>
            <person name="Fiebig A."/>
            <person name="Goeker M."/>
            <person name="Klenk H.-P.P."/>
        </authorList>
    </citation>
    <scope>NUCLEOTIDE SEQUENCE [LARGE SCALE GENOMIC DNA]</scope>
    <source>
        <strain evidence="3 4">DSM 17492</strain>
        <plasmid evidence="3 4">pLokhon02</plasmid>
    </source>
</reference>
<dbReference type="InterPro" id="IPR001087">
    <property type="entry name" value="GDSL"/>
</dbReference>
<dbReference type="eggNOG" id="COG2755">
    <property type="taxonomic scope" value="Bacteria"/>
</dbReference>
<dbReference type="InterPro" id="IPR001343">
    <property type="entry name" value="Hemolysn_Ca-bd"/>
</dbReference>
<dbReference type="PRINTS" id="PR00313">
    <property type="entry name" value="CABNDNGRPT"/>
</dbReference>
<dbReference type="Pfam" id="PF00657">
    <property type="entry name" value="Lipase_GDSL"/>
    <property type="match status" value="1"/>
</dbReference>
<dbReference type="PANTHER" id="PTHR38340">
    <property type="entry name" value="S-LAYER PROTEIN"/>
    <property type="match status" value="1"/>
</dbReference>
<comment type="caution">
    <text evidence="3">The sequence shown here is derived from an EMBL/GenBank/DDBJ whole genome shotgun (WGS) entry which is preliminary data.</text>
</comment>
<evidence type="ECO:0000256" key="1">
    <source>
        <dbReference type="ARBA" id="ARBA00004613"/>
    </source>
</evidence>
<keyword evidence="3" id="KW-0614">Plasmid</keyword>
<dbReference type="Gene3D" id="2.150.10.10">
    <property type="entry name" value="Serralysin-like metalloprotease, C-terminal"/>
    <property type="match status" value="2"/>
</dbReference>
<dbReference type="PROSITE" id="PS00330">
    <property type="entry name" value="HEMOLYSIN_CALCIUM"/>
    <property type="match status" value="2"/>
</dbReference>
<dbReference type="InterPro" id="IPR050557">
    <property type="entry name" value="RTX_toxin/Mannuronan_C5-epim"/>
</dbReference>
<dbReference type="eggNOG" id="COG2931">
    <property type="taxonomic scope" value="Bacteria"/>
</dbReference>
<geneLocation type="plasmid" evidence="3 4">
    <name>pLokhon02</name>
</geneLocation>
<dbReference type="SUPFAM" id="SSF51120">
    <property type="entry name" value="beta-Roll"/>
    <property type="match status" value="3"/>
</dbReference>
<dbReference type="InterPro" id="IPR018511">
    <property type="entry name" value="Hemolysin-typ_Ca-bd_CS"/>
</dbReference>
<dbReference type="Pfam" id="PF00353">
    <property type="entry name" value="HemolysinCabind"/>
    <property type="match status" value="6"/>
</dbReference>